<proteinExistence type="predicted"/>
<name>A0A8B8FAK8_9HEMI</name>
<dbReference type="PANTHER" id="PTHR45857">
    <property type="entry name" value="FORMIN-LIKE PROTEIN"/>
    <property type="match status" value="1"/>
</dbReference>
<evidence type="ECO:0000259" key="3">
    <source>
        <dbReference type="PROSITE" id="PS51232"/>
    </source>
</evidence>
<dbReference type="GO" id="GO:0051015">
    <property type="term" value="F:actin filament binding"/>
    <property type="evidence" value="ECO:0007669"/>
    <property type="project" value="TreeGrafter"/>
</dbReference>
<dbReference type="Pfam" id="PF06371">
    <property type="entry name" value="Drf_GBD"/>
    <property type="match status" value="1"/>
</dbReference>
<dbReference type="GeneID" id="112681747"/>
<evidence type="ECO:0000313" key="4">
    <source>
        <dbReference type="Proteomes" id="UP000694846"/>
    </source>
</evidence>
<dbReference type="GO" id="GO:0030866">
    <property type="term" value="P:cortical actin cytoskeleton organization"/>
    <property type="evidence" value="ECO:0007669"/>
    <property type="project" value="TreeGrafter"/>
</dbReference>
<protein>
    <submittedName>
        <fullName evidence="5">Uncharacterized protein LOC112681747 isoform X1</fullName>
    </submittedName>
</protein>
<dbReference type="InterPro" id="IPR010473">
    <property type="entry name" value="GTPase-bd"/>
</dbReference>
<dbReference type="OrthoDB" id="6427809at2759"/>
<accession>A0A8B8FAK8</accession>
<dbReference type="InterPro" id="IPR016024">
    <property type="entry name" value="ARM-type_fold"/>
</dbReference>
<feature type="compositionally biased region" description="Acidic residues" evidence="2">
    <location>
        <begin position="429"/>
        <end position="446"/>
    </location>
</feature>
<feature type="region of interest" description="Disordered" evidence="2">
    <location>
        <begin position="482"/>
        <end position="505"/>
    </location>
</feature>
<dbReference type="InterPro" id="IPR014768">
    <property type="entry name" value="GBD/FH3_dom"/>
</dbReference>
<gene>
    <name evidence="5" type="primary">LOC112681747</name>
</gene>
<feature type="compositionally biased region" description="Basic and acidic residues" evidence="2">
    <location>
        <begin position="407"/>
        <end position="421"/>
    </location>
</feature>
<dbReference type="GO" id="GO:0005829">
    <property type="term" value="C:cytosol"/>
    <property type="evidence" value="ECO:0007669"/>
    <property type="project" value="TreeGrafter"/>
</dbReference>
<feature type="compositionally biased region" description="Polar residues" evidence="2">
    <location>
        <begin position="116"/>
        <end position="126"/>
    </location>
</feature>
<feature type="region of interest" description="Disordered" evidence="2">
    <location>
        <begin position="407"/>
        <end position="447"/>
    </location>
</feature>
<dbReference type="Proteomes" id="UP000694846">
    <property type="component" value="Unplaced"/>
</dbReference>
<dbReference type="PANTHER" id="PTHR45857:SF9">
    <property type="entry name" value="MULTIPLE WING HAIRS, ISOFORM C"/>
    <property type="match status" value="1"/>
</dbReference>
<feature type="region of interest" description="Disordered" evidence="2">
    <location>
        <begin position="111"/>
        <end position="133"/>
    </location>
</feature>
<dbReference type="GO" id="GO:0008360">
    <property type="term" value="P:regulation of cell shape"/>
    <property type="evidence" value="ECO:0007669"/>
    <property type="project" value="TreeGrafter"/>
</dbReference>
<dbReference type="RefSeq" id="XP_025407833.1">
    <property type="nucleotide sequence ID" value="XM_025552048.1"/>
</dbReference>
<evidence type="ECO:0000256" key="1">
    <source>
        <dbReference type="SAM" id="Coils"/>
    </source>
</evidence>
<dbReference type="CTD" id="38131"/>
<sequence length="753" mass="83190">MMVRSAFKAPHGIIVVAGQQLHQQPADFHRSPDDGANETSSDYYFYKQISAKPNNKMNDHVARLRVVQEVSSRNSSASWNSSCTFSTEQSFQDQPRPPVYNVEDYAGSLRKFGKRGSTSDSNNGDSQEAKETEMTLKEFTSITELLEKLSADLKLAYFSFVQEFVGDPIDGVTLLLELLKTIQQNGTQTKCTPANQRRNALDENSCLQCLKYCLRCQDAARRLAVSSAGLYTLAACIMSTVNSSRLLTLELLTKACCESGTAEGHNTVSDAMSTMRLRFAEPVRFRFLVGMMSGSGSSGMELLLAGLKFINAFTETCPDLQTKFYVQAELKQAGFKPAAILKNISNKSPLLSSVSDEIYRWQKNFINVESLKRQHDEVIREAKCLREKVVMLEKKIHLLQEEKRVISSRKDHANSSEKNSKNEGGGNSAEDEGISSSEQDDCEEEVTTSKKVKVSYKMYNLSQNDTTVDEVLEDFDKVINDASTESGGGGSRQVSSSVSSDNSKRYYEQYSDPDDVIIVPTRIVPEPPRRSRSLLANKNFEVNPFFEDDEESAEDSECPYGDEENNAKCTAALQRNETFRNAQKQIKRFSALALHADRPEWEMQDVGESQGCRRKSIYDVFGPPAKGSVAQVTRSASTRNVAIGGEGFNRMPVTRFDLCASERSVYLPKGCRDDGGGADEPKVFVTRGRNIAGLYSGYKGAGRDPVVAAVAGRPKTCQPGGNSPDDIGPLKALRHINTSVSTGKLTDFPSGLY</sequence>
<dbReference type="InterPro" id="IPR010472">
    <property type="entry name" value="FH3_dom"/>
</dbReference>
<dbReference type="Pfam" id="PF06367">
    <property type="entry name" value="Drf_FH3"/>
    <property type="match status" value="1"/>
</dbReference>
<dbReference type="InterPro" id="IPR043592">
    <property type="entry name" value="FMNL_animal"/>
</dbReference>
<reference evidence="5" key="1">
    <citation type="submission" date="2025-08" db="UniProtKB">
        <authorList>
            <consortium name="RefSeq"/>
        </authorList>
    </citation>
    <scope>IDENTIFICATION</scope>
    <source>
        <tissue evidence="5">Whole body</tissue>
    </source>
</reference>
<dbReference type="PROSITE" id="PS51232">
    <property type="entry name" value="GBD_FH3"/>
    <property type="match status" value="1"/>
</dbReference>
<feature type="coiled-coil region" evidence="1">
    <location>
        <begin position="368"/>
        <end position="402"/>
    </location>
</feature>
<dbReference type="GO" id="GO:0031267">
    <property type="term" value="F:small GTPase binding"/>
    <property type="evidence" value="ECO:0007669"/>
    <property type="project" value="InterPro"/>
</dbReference>
<organism evidence="4 5">
    <name type="scientific">Sipha flava</name>
    <name type="common">yellow sugarcane aphid</name>
    <dbReference type="NCBI Taxonomy" id="143950"/>
    <lineage>
        <taxon>Eukaryota</taxon>
        <taxon>Metazoa</taxon>
        <taxon>Ecdysozoa</taxon>
        <taxon>Arthropoda</taxon>
        <taxon>Hexapoda</taxon>
        <taxon>Insecta</taxon>
        <taxon>Pterygota</taxon>
        <taxon>Neoptera</taxon>
        <taxon>Paraneoptera</taxon>
        <taxon>Hemiptera</taxon>
        <taxon>Sternorrhyncha</taxon>
        <taxon>Aphidomorpha</taxon>
        <taxon>Aphidoidea</taxon>
        <taxon>Aphididae</taxon>
        <taxon>Sipha</taxon>
    </lineage>
</organism>
<feature type="domain" description="GBD/FH3" evidence="3">
    <location>
        <begin position="46"/>
        <end position="467"/>
    </location>
</feature>
<dbReference type="SUPFAM" id="SSF48371">
    <property type="entry name" value="ARM repeat"/>
    <property type="match status" value="1"/>
</dbReference>
<evidence type="ECO:0000313" key="5">
    <source>
        <dbReference type="RefSeq" id="XP_025407833.1"/>
    </source>
</evidence>
<dbReference type="AlphaFoldDB" id="A0A8B8FAK8"/>
<dbReference type="SMART" id="SM01140">
    <property type="entry name" value="Drf_GBD"/>
    <property type="match status" value="1"/>
</dbReference>
<dbReference type="SMART" id="SM01139">
    <property type="entry name" value="Drf_FH3"/>
    <property type="match status" value="1"/>
</dbReference>
<dbReference type="Gene3D" id="1.25.10.10">
    <property type="entry name" value="Leucine-rich Repeat Variant"/>
    <property type="match status" value="1"/>
</dbReference>
<dbReference type="GO" id="GO:0016477">
    <property type="term" value="P:cell migration"/>
    <property type="evidence" value="ECO:0007669"/>
    <property type="project" value="TreeGrafter"/>
</dbReference>
<keyword evidence="1" id="KW-0175">Coiled coil</keyword>
<dbReference type="InterPro" id="IPR011989">
    <property type="entry name" value="ARM-like"/>
</dbReference>
<keyword evidence="4" id="KW-1185">Reference proteome</keyword>
<evidence type="ECO:0000256" key="2">
    <source>
        <dbReference type="SAM" id="MobiDB-lite"/>
    </source>
</evidence>